<name>A0AAV4RAD0_9ARAC</name>
<reference evidence="1 2" key="1">
    <citation type="submission" date="2021-06" db="EMBL/GenBank/DDBJ databases">
        <title>Caerostris darwini draft genome.</title>
        <authorList>
            <person name="Kono N."/>
            <person name="Arakawa K."/>
        </authorList>
    </citation>
    <scope>NUCLEOTIDE SEQUENCE [LARGE SCALE GENOMIC DNA]</scope>
</reference>
<evidence type="ECO:0000313" key="1">
    <source>
        <dbReference type="EMBL" id="GIY19268.1"/>
    </source>
</evidence>
<organism evidence="1 2">
    <name type="scientific">Caerostris darwini</name>
    <dbReference type="NCBI Taxonomy" id="1538125"/>
    <lineage>
        <taxon>Eukaryota</taxon>
        <taxon>Metazoa</taxon>
        <taxon>Ecdysozoa</taxon>
        <taxon>Arthropoda</taxon>
        <taxon>Chelicerata</taxon>
        <taxon>Arachnida</taxon>
        <taxon>Araneae</taxon>
        <taxon>Araneomorphae</taxon>
        <taxon>Entelegynae</taxon>
        <taxon>Araneoidea</taxon>
        <taxon>Araneidae</taxon>
        <taxon>Caerostris</taxon>
    </lineage>
</organism>
<evidence type="ECO:0000313" key="2">
    <source>
        <dbReference type="Proteomes" id="UP001054837"/>
    </source>
</evidence>
<dbReference type="Proteomes" id="UP001054837">
    <property type="component" value="Unassembled WGS sequence"/>
</dbReference>
<protein>
    <submittedName>
        <fullName evidence="1">Uncharacterized protein</fullName>
    </submittedName>
</protein>
<sequence length="100" mass="11071">MKSAKNIVQNPLEVVSTSGEVRGRTMGQKEERAAPLIRRSLKHSTKRAFKPLFARRIIYHGGRRNPPLGTPSTLSSSGSGIVVGRQRSLLDFWDLRALSS</sequence>
<dbReference type="AlphaFoldDB" id="A0AAV4RAD0"/>
<comment type="caution">
    <text evidence="1">The sequence shown here is derived from an EMBL/GenBank/DDBJ whole genome shotgun (WGS) entry which is preliminary data.</text>
</comment>
<accession>A0AAV4RAD0</accession>
<dbReference type="EMBL" id="BPLQ01006032">
    <property type="protein sequence ID" value="GIY19268.1"/>
    <property type="molecule type" value="Genomic_DNA"/>
</dbReference>
<proteinExistence type="predicted"/>
<gene>
    <name evidence="1" type="ORF">CDAR_413911</name>
</gene>
<keyword evidence="2" id="KW-1185">Reference proteome</keyword>